<name>A0A523BAJ5_9CREN</name>
<reference evidence="2 4" key="2">
    <citation type="journal article" date="2019" name="Nat. Microbiol.">
        <title>Wide diversity of methane and short-chain alkane metabolisms in uncultured archaea.</title>
        <authorList>
            <person name="Borrel G."/>
            <person name="Adam P.S."/>
            <person name="McKay L.J."/>
            <person name="Chen L.X."/>
            <person name="Sierra-Garcia I.N."/>
            <person name="Sieber C.M."/>
            <person name="Letourneur Q."/>
            <person name="Ghozlane A."/>
            <person name="Andersen G.L."/>
            <person name="Li W.J."/>
            <person name="Hallam S.J."/>
            <person name="Muyzer G."/>
            <person name="de Oliveira V.M."/>
            <person name="Inskeep W.P."/>
            <person name="Banfield J.F."/>
            <person name="Gribaldo S."/>
        </authorList>
    </citation>
    <scope>NUCLEOTIDE SEQUENCE [LARGE SCALE GENOMIC DNA]</scope>
    <source>
        <strain evidence="2">Verst-YHS</strain>
    </source>
</reference>
<dbReference type="Gene3D" id="3.30.1330.230">
    <property type="match status" value="2"/>
</dbReference>
<evidence type="ECO:0000313" key="2">
    <source>
        <dbReference type="EMBL" id="RZN57869.1"/>
    </source>
</evidence>
<dbReference type="NCBIfam" id="TIGR03266">
    <property type="entry name" value="methan_mark_1"/>
    <property type="match status" value="1"/>
</dbReference>
<dbReference type="AlphaFoldDB" id="A0A523BAJ5"/>
<comment type="caution">
    <text evidence="3">The sequence shown here is derived from an EMBL/GenBank/DDBJ whole genome shotgun (WGS) entry which is preliminary data.</text>
</comment>
<reference evidence="3 5" key="1">
    <citation type="journal article" date="2019" name="Nat. Microbiol.">
        <title>Expanding anaerobic alkane metabolism in the domain of Archaea.</title>
        <authorList>
            <person name="Wang Y."/>
            <person name="Wegener G."/>
            <person name="Hou J."/>
            <person name="Wang F."/>
            <person name="Xiao X."/>
        </authorList>
    </citation>
    <scope>NUCLEOTIDE SEQUENCE [LARGE SCALE GENOMIC DNA]</scope>
    <source>
        <strain evidence="3">WYZ-LMO11</strain>
    </source>
</reference>
<dbReference type="PANTHER" id="PTHR37809">
    <property type="entry name" value="RIBOSOMAL PROTEIN S12 METHYLTHIOTRANSFERASE ACCESSORY FACTOR YCAO"/>
    <property type="match status" value="1"/>
</dbReference>
<sequence>MILRHIKKEYKEGTHRAKKIEETLEYLRKIYSKVGITRIADITGLDRIGLPIFSTIRPKAAEGAVSVYSGKGISPEAAEVSAIMEGVERFSAEPDYRMIIKGSYNSLSERYKVLDPRKLILPPFTHYSHNEEIEWVLGFSLINNCDILVPAEAVFHPYKRENQLFRTNTNGLASGNVIEEAIVHGLLEVIERDAWSLYEVGITKGRDVYVDSNGMISNIINKFEKASIGVYIKDITSDIGIPTIGVALDDELTKDPALLSLGLGTHLIPEIALIRALTEAAQSRLTTIHGVREDTYKAAFARIIGYERMKRLNKKWFERSKESIKLSEITSIDNDDFLNDIDYIINRLKIIGIDEVIVVDLTKEEINVPTVRVIVPGLEVYAIDKDRIGKRCVRGKL</sequence>
<gene>
    <name evidence="3" type="ORF">DSO09_05580</name>
    <name evidence="2" type="ORF">EF809_00215</name>
</gene>
<dbReference type="EMBL" id="RXIH01000001">
    <property type="protein sequence ID" value="RZN57869.1"/>
    <property type="molecule type" value="Genomic_DNA"/>
</dbReference>
<evidence type="ECO:0000259" key="1">
    <source>
        <dbReference type="PROSITE" id="PS51664"/>
    </source>
</evidence>
<dbReference type="PANTHER" id="PTHR37809:SF1">
    <property type="entry name" value="RIBOSOMAL PROTEIN S12 METHYLTHIOTRANSFERASE ACCESSORY FACTOR YCAO"/>
    <property type="match status" value="1"/>
</dbReference>
<dbReference type="PROSITE" id="PS51664">
    <property type="entry name" value="YCAO"/>
    <property type="match status" value="1"/>
</dbReference>
<dbReference type="Proteomes" id="UP000317265">
    <property type="component" value="Unassembled WGS sequence"/>
</dbReference>
<organism evidence="3 5">
    <name type="scientific">Thermoproteota archaeon</name>
    <dbReference type="NCBI Taxonomy" id="2056631"/>
    <lineage>
        <taxon>Archaea</taxon>
        <taxon>Thermoproteota</taxon>
    </lineage>
</organism>
<dbReference type="EMBL" id="QNVI01000061">
    <property type="protein sequence ID" value="TDA37977.1"/>
    <property type="molecule type" value="Genomic_DNA"/>
</dbReference>
<accession>A0A523BAJ5</accession>
<proteinExistence type="predicted"/>
<evidence type="ECO:0000313" key="4">
    <source>
        <dbReference type="Proteomes" id="UP000316080"/>
    </source>
</evidence>
<protein>
    <submittedName>
        <fullName evidence="3">YcaO-related McrA-glycine thioamidation protein</fullName>
    </submittedName>
</protein>
<dbReference type="Proteomes" id="UP000316080">
    <property type="component" value="Unassembled WGS sequence"/>
</dbReference>
<feature type="domain" description="YcaO" evidence="1">
    <location>
        <begin position="70"/>
        <end position="397"/>
    </location>
</feature>
<dbReference type="InterPro" id="IPR017667">
    <property type="entry name" value="Methan_mark_1"/>
</dbReference>
<dbReference type="Pfam" id="PF02624">
    <property type="entry name" value="YcaO"/>
    <property type="match status" value="1"/>
</dbReference>
<evidence type="ECO:0000313" key="3">
    <source>
        <dbReference type="EMBL" id="TDA37977.1"/>
    </source>
</evidence>
<dbReference type="NCBIfam" id="TIGR00702">
    <property type="entry name" value="YcaO-type kinase domain"/>
    <property type="match status" value="1"/>
</dbReference>
<evidence type="ECO:0000313" key="5">
    <source>
        <dbReference type="Proteomes" id="UP000317265"/>
    </source>
</evidence>
<dbReference type="InterPro" id="IPR003776">
    <property type="entry name" value="YcaO-like_dom"/>
</dbReference>